<dbReference type="EMBL" id="BAABHY010000001">
    <property type="protein sequence ID" value="GAA5108061.1"/>
    <property type="molecule type" value="Genomic_DNA"/>
</dbReference>
<feature type="domain" description="ABC transmembrane type-1" evidence="12">
    <location>
        <begin position="16"/>
        <end position="213"/>
    </location>
</feature>
<keyword evidence="5" id="KW-0997">Cell inner membrane</keyword>
<evidence type="ECO:0000256" key="6">
    <source>
        <dbReference type="ARBA" id="ARBA00022692"/>
    </source>
</evidence>
<proteinExistence type="inferred from homology"/>
<keyword evidence="14" id="KW-1185">Reference proteome</keyword>
<evidence type="ECO:0000313" key="14">
    <source>
        <dbReference type="Proteomes" id="UP001500171"/>
    </source>
</evidence>
<dbReference type="Pfam" id="PF00528">
    <property type="entry name" value="BPD_transp_1"/>
    <property type="match status" value="1"/>
</dbReference>
<dbReference type="InterPro" id="IPR010065">
    <property type="entry name" value="AA_ABC_transptr_permease_3TM"/>
</dbReference>
<feature type="transmembrane region" description="Helical" evidence="11">
    <location>
        <begin position="20"/>
        <end position="42"/>
    </location>
</feature>
<evidence type="ECO:0000256" key="5">
    <source>
        <dbReference type="ARBA" id="ARBA00022519"/>
    </source>
</evidence>
<dbReference type="NCBIfam" id="TIGR01726">
    <property type="entry name" value="HEQRo_perm_3TM"/>
    <property type="match status" value="1"/>
</dbReference>
<feature type="transmembrane region" description="Helical" evidence="11">
    <location>
        <begin position="54"/>
        <end position="75"/>
    </location>
</feature>
<dbReference type="Gene3D" id="1.10.3720.10">
    <property type="entry name" value="MetI-like"/>
    <property type="match status" value="1"/>
</dbReference>
<dbReference type="InterPro" id="IPR043429">
    <property type="entry name" value="ArtM/GltK/GlnP/TcyL/YhdX-like"/>
</dbReference>
<dbReference type="Proteomes" id="UP001500171">
    <property type="component" value="Unassembled WGS sequence"/>
</dbReference>
<dbReference type="CDD" id="cd06261">
    <property type="entry name" value="TM_PBP2"/>
    <property type="match status" value="1"/>
</dbReference>
<sequence>MSDKIFYYFSVLIQGLPVTLSLSLAGIISACLIAVLLAVLLTSNKWFMTKLIKGYIILFTGTPLLVQLFIIYYGPAQFSFISKHLPILWQLLSQPWFCAYLALTLNSAAYTTQIFSGALKAVPQGQWQACVALGMNRMQTLRVILPYALKRALSTYSNEVIFVVKGTALTTTITLMDVMGYNQLLNGRYYEFSIFIATGCIYLLINGLLSIIMRLIEKRALRFENVNN</sequence>
<evidence type="ECO:0000256" key="7">
    <source>
        <dbReference type="ARBA" id="ARBA00022970"/>
    </source>
</evidence>
<comment type="caution">
    <text evidence="13">The sequence shown here is derived from an EMBL/GenBank/DDBJ whole genome shotgun (WGS) entry which is preliminary data.</text>
</comment>
<dbReference type="PROSITE" id="PS50928">
    <property type="entry name" value="ABC_TM1"/>
    <property type="match status" value="1"/>
</dbReference>
<accession>A0ABP9N629</accession>
<evidence type="ECO:0000256" key="9">
    <source>
        <dbReference type="ARBA" id="ARBA00023136"/>
    </source>
</evidence>
<dbReference type="PANTHER" id="PTHR30614:SF10">
    <property type="entry name" value="ARGININE ABC TRANSPORTER PERMEASE PROTEIN ARTM"/>
    <property type="match status" value="1"/>
</dbReference>
<evidence type="ECO:0000256" key="10">
    <source>
        <dbReference type="ARBA" id="ARBA00040319"/>
    </source>
</evidence>
<dbReference type="InterPro" id="IPR035906">
    <property type="entry name" value="MetI-like_sf"/>
</dbReference>
<evidence type="ECO:0000256" key="1">
    <source>
        <dbReference type="ARBA" id="ARBA00004429"/>
    </source>
</evidence>
<keyword evidence="3 11" id="KW-0813">Transport</keyword>
<evidence type="ECO:0000259" key="12">
    <source>
        <dbReference type="PROSITE" id="PS50928"/>
    </source>
</evidence>
<dbReference type="PANTHER" id="PTHR30614">
    <property type="entry name" value="MEMBRANE COMPONENT OF AMINO ACID ABC TRANSPORTER"/>
    <property type="match status" value="1"/>
</dbReference>
<protein>
    <recommendedName>
        <fullName evidence="10">Arginine ABC transporter permease protein ArtM</fullName>
    </recommendedName>
</protein>
<organism evidence="13 14">
    <name type="scientific">Orbus sasakiae</name>
    <dbReference type="NCBI Taxonomy" id="1078475"/>
    <lineage>
        <taxon>Bacteria</taxon>
        <taxon>Pseudomonadati</taxon>
        <taxon>Pseudomonadota</taxon>
        <taxon>Gammaproteobacteria</taxon>
        <taxon>Orbales</taxon>
        <taxon>Orbaceae</taxon>
        <taxon>Orbus</taxon>
    </lineage>
</organism>
<gene>
    <name evidence="13" type="primary">artM</name>
    <name evidence="13" type="ORF">GCM10023211_09890</name>
</gene>
<feature type="transmembrane region" description="Helical" evidence="11">
    <location>
        <begin position="87"/>
        <end position="110"/>
    </location>
</feature>
<dbReference type="NCBIfam" id="NF008336">
    <property type="entry name" value="PRK11122.1"/>
    <property type="match status" value="1"/>
</dbReference>
<keyword evidence="7" id="KW-0029">Amino-acid transport</keyword>
<name>A0ABP9N629_9GAMM</name>
<keyword evidence="6 11" id="KW-0812">Transmembrane</keyword>
<feature type="transmembrane region" description="Helical" evidence="11">
    <location>
        <begin position="192"/>
        <end position="212"/>
    </location>
</feature>
<keyword evidence="9 11" id="KW-0472">Membrane</keyword>
<evidence type="ECO:0000256" key="8">
    <source>
        <dbReference type="ARBA" id="ARBA00022989"/>
    </source>
</evidence>
<evidence type="ECO:0000256" key="4">
    <source>
        <dbReference type="ARBA" id="ARBA00022475"/>
    </source>
</evidence>
<evidence type="ECO:0000313" key="13">
    <source>
        <dbReference type="EMBL" id="GAA5108061.1"/>
    </source>
</evidence>
<reference evidence="14" key="1">
    <citation type="journal article" date="2019" name="Int. J. Syst. Evol. Microbiol.">
        <title>The Global Catalogue of Microorganisms (GCM) 10K type strain sequencing project: providing services to taxonomists for standard genome sequencing and annotation.</title>
        <authorList>
            <consortium name="The Broad Institute Genomics Platform"/>
            <consortium name="The Broad Institute Genome Sequencing Center for Infectious Disease"/>
            <person name="Wu L."/>
            <person name="Ma J."/>
        </authorList>
    </citation>
    <scope>NUCLEOTIDE SEQUENCE [LARGE SCALE GENOMIC DNA]</scope>
    <source>
        <strain evidence="14">JCM 18050</strain>
    </source>
</reference>
<keyword evidence="4" id="KW-1003">Cell membrane</keyword>
<comment type="subcellular location">
    <subcellularLocation>
        <location evidence="1">Cell inner membrane</location>
        <topology evidence="1">Multi-pass membrane protein</topology>
    </subcellularLocation>
    <subcellularLocation>
        <location evidence="11">Cell membrane</location>
        <topology evidence="11">Multi-pass membrane protein</topology>
    </subcellularLocation>
</comment>
<keyword evidence="8 11" id="KW-1133">Transmembrane helix</keyword>
<comment type="similarity">
    <text evidence="2">Belongs to the binding-protein-dependent transport system permease family. HisMQ subfamily.</text>
</comment>
<dbReference type="SUPFAM" id="SSF161098">
    <property type="entry name" value="MetI-like"/>
    <property type="match status" value="1"/>
</dbReference>
<evidence type="ECO:0000256" key="2">
    <source>
        <dbReference type="ARBA" id="ARBA00010072"/>
    </source>
</evidence>
<dbReference type="InterPro" id="IPR000515">
    <property type="entry name" value="MetI-like"/>
</dbReference>
<evidence type="ECO:0000256" key="3">
    <source>
        <dbReference type="ARBA" id="ARBA00022448"/>
    </source>
</evidence>
<evidence type="ECO:0000256" key="11">
    <source>
        <dbReference type="RuleBase" id="RU363032"/>
    </source>
</evidence>
<dbReference type="PROSITE" id="PS51257">
    <property type="entry name" value="PROKAR_LIPOPROTEIN"/>
    <property type="match status" value="1"/>
</dbReference>
<feature type="transmembrane region" description="Helical" evidence="11">
    <location>
        <begin position="160"/>
        <end position="180"/>
    </location>
</feature>